<dbReference type="GO" id="GO:0005385">
    <property type="term" value="F:zinc ion transmembrane transporter activity"/>
    <property type="evidence" value="ECO:0007669"/>
    <property type="project" value="InterPro"/>
</dbReference>
<feature type="transmembrane region" description="Helical" evidence="7">
    <location>
        <begin position="29"/>
        <end position="53"/>
    </location>
</feature>
<keyword evidence="2" id="KW-0813">Transport</keyword>
<keyword evidence="5" id="KW-0406">Ion transport</keyword>
<dbReference type="PANTHER" id="PTHR45755">
    <property type="match status" value="1"/>
</dbReference>
<dbReference type="PANTHER" id="PTHR45755:SF4">
    <property type="entry name" value="ZINC TRANSPORTER 7"/>
    <property type="match status" value="1"/>
</dbReference>
<evidence type="ECO:0000256" key="7">
    <source>
        <dbReference type="SAM" id="Phobius"/>
    </source>
</evidence>
<keyword evidence="6 7" id="KW-0472">Membrane</keyword>
<protein>
    <submittedName>
        <fullName evidence="9">Cation transporter</fullName>
    </submittedName>
</protein>
<dbReference type="Proteomes" id="UP000288096">
    <property type="component" value="Unassembled WGS sequence"/>
</dbReference>
<evidence type="ECO:0000256" key="4">
    <source>
        <dbReference type="ARBA" id="ARBA00022989"/>
    </source>
</evidence>
<evidence type="ECO:0000313" key="9">
    <source>
        <dbReference type="EMBL" id="GBC61051.1"/>
    </source>
</evidence>
<proteinExistence type="predicted"/>
<dbReference type="EMBL" id="BEXT01000001">
    <property type="protein sequence ID" value="GBC61051.1"/>
    <property type="molecule type" value="Genomic_DNA"/>
</dbReference>
<gene>
    <name evidence="9" type="ORF">DENIS_2011</name>
</gene>
<feature type="transmembrane region" description="Helical" evidence="7">
    <location>
        <begin position="131"/>
        <end position="148"/>
    </location>
</feature>
<dbReference type="InterPro" id="IPR027469">
    <property type="entry name" value="Cation_efflux_TMD_sf"/>
</dbReference>
<accession>A0A401FVQ8</accession>
<feature type="transmembrane region" description="Helical" evidence="7">
    <location>
        <begin position="181"/>
        <end position="201"/>
    </location>
</feature>
<dbReference type="OrthoDB" id="9809646at2"/>
<feature type="transmembrane region" description="Helical" evidence="7">
    <location>
        <begin position="207"/>
        <end position="226"/>
    </location>
</feature>
<evidence type="ECO:0000256" key="2">
    <source>
        <dbReference type="ARBA" id="ARBA00022448"/>
    </source>
</evidence>
<dbReference type="AlphaFoldDB" id="A0A401FVQ8"/>
<evidence type="ECO:0000313" key="10">
    <source>
        <dbReference type="Proteomes" id="UP000288096"/>
    </source>
</evidence>
<evidence type="ECO:0000256" key="3">
    <source>
        <dbReference type="ARBA" id="ARBA00022692"/>
    </source>
</evidence>
<name>A0A401FVQ8_9BACT</name>
<dbReference type="NCBIfam" id="TIGR01297">
    <property type="entry name" value="CDF"/>
    <property type="match status" value="1"/>
</dbReference>
<comment type="subcellular location">
    <subcellularLocation>
        <location evidence="1">Membrane</location>
        <topology evidence="1">Multi-pass membrane protein</topology>
    </subcellularLocation>
</comment>
<dbReference type="GO" id="GO:0006882">
    <property type="term" value="P:intracellular zinc ion homeostasis"/>
    <property type="evidence" value="ECO:0007669"/>
    <property type="project" value="InterPro"/>
</dbReference>
<dbReference type="NCBIfam" id="NF033827">
    <property type="entry name" value="CDF_efflux_DmeF"/>
    <property type="match status" value="1"/>
</dbReference>
<dbReference type="Pfam" id="PF01545">
    <property type="entry name" value="Cation_efflux"/>
    <property type="match status" value="1"/>
</dbReference>
<dbReference type="InterPro" id="IPR002524">
    <property type="entry name" value="Cation_efflux"/>
</dbReference>
<keyword evidence="10" id="KW-1185">Reference proteome</keyword>
<reference evidence="10" key="2">
    <citation type="submission" date="2019-01" db="EMBL/GenBank/DDBJ databases">
        <title>Genome sequence of Desulfonema ishimotonii strain Tokyo 01.</title>
        <authorList>
            <person name="Fukui M."/>
        </authorList>
    </citation>
    <scope>NUCLEOTIDE SEQUENCE [LARGE SCALE GENOMIC DNA]</scope>
    <source>
        <strain evidence="10">Tokyo 01</strain>
    </source>
</reference>
<evidence type="ECO:0000256" key="1">
    <source>
        <dbReference type="ARBA" id="ARBA00004141"/>
    </source>
</evidence>
<reference evidence="10" key="1">
    <citation type="submission" date="2017-11" db="EMBL/GenBank/DDBJ databases">
        <authorList>
            <person name="Watanabe M."/>
            <person name="Kojima H."/>
        </authorList>
    </citation>
    <scope>NUCLEOTIDE SEQUENCE [LARGE SCALE GENOMIC DNA]</scope>
    <source>
        <strain evidence="10">Tokyo 01</strain>
    </source>
</reference>
<evidence type="ECO:0000256" key="5">
    <source>
        <dbReference type="ARBA" id="ARBA00023065"/>
    </source>
</evidence>
<dbReference type="SUPFAM" id="SSF161111">
    <property type="entry name" value="Cation efflux protein transmembrane domain-like"/>
    <property type="match status" value="1"/>
</dbReference>
<keyword evidence="4 7" id="KW-1133">Transmembrane helix</keyword>
<feature type="transmembrane region" description="Helical" evidence="7">
    <location>
        <begin position="88"/>
        <end position="111"/>
    </location>
</feature>
<dbReference type="InterPro" id="IPR045316">
    <property type="entry name" value="Msc2-like"/>
</dbReference>
<dbReference type="GO" id="GO:0016020">
    <property type="term" value="C:membrane"/>
    <property type="evidence" value="ECO:0007669"/>
    <property type="project" value="UniProtKB-SubCell"/>
</dbReference>
<evidence type="ECO:0000259" key="8">
    <source>
        <dbReference type="Pfam" id="PF01545"/>
    </source>
</evidence>
<sequence length="323" mass="35979">MHIYNLEQWQHDHQFHQISKENERNTWKVIWLTVFMMIIEIGAGTIFGSMALLADGWHMGTHAMALGITAFTYIYARRHADDPRYTFGTGKLGVLGGFTSAVVLGVIALMIGAESLGRLISPTEIRFNEAIGVAVVGLVVNLLSAFLLQGHHHHHSHDCGHAHEEDHHHHHHEEDHNLKAAYFHVLADALTSVLAIVALMAGKYFGWVWLDPAMGIVGSLVIAKWAHGLIRETGAILLDRDVDMKMVKTICDTVEADSDNRITDFHIWKIGSDKLAAIISVVTHYPKPPEHYKSLLKSFEALVHVTVEVIPCAPEEACLPEKD</sequence>
<dbReference type="Gene3D" id="1.20.1510.10">
    <property type="entry name" value="Cation efflux protein transmembrane domain"/>
    <property type="match status" value="1"/>
</dbReference>
<feature type="domain" description="Cation efflux protein transmembrane" evidence="8">
    <location>
        <begin position="30"/>
        <end position="238"/>
    </location>
</feature>
<dbReference type="InterPro" id="IPR058533">
    <property type="entry name" value="Cation_efflux_TM"/>
</dbReference>
<feature type="transmembrane region" description="Helical" evidence="7">
    <location>
        <begin position="59"/>
        <end position="76"/>
    </location>
</feature>
<comment type="caution">
    <text evidence="9">The sequence shown here is derived from an EMBL/GenBank/DDBJ whole genome shotgun (WGS) entry which is preliminary data.</text>
</comment>
<evidence type="ECO:0000256" key="6">
    <source>
        <dbReference type="ARBA" id="ARBA00023136"/>
    </source>
</evidence>
<dbReference type="RefSeq" id="WP_124328388.1">
    <property type="nucleotide sequence ID" value="NZ_BEXT01000001.1"/>
</dbReference>
<keyword evidence="3 7" id="KW-0812">Transmembrane</keyword>
<organism evidence="9 10">
    <name type="scientific">Desulfonema ishimotonii</name>
    <dbReference type="NCBI Taxonomy" id="45657"/>
    <lineage>
        <taxon>Bacteria</taxon>
        <taxon>Pseudomonadati</taxon>
        <taxon>Thermodesulfobacteriota</taxon>
        <taxon>Desulfobacteria</taxon>
        <taxon>Desulfobacterales</taxon>
        <taxon>Desulfococcaceae</taxon>
        <taxon>Desulfonema</taxon>
    </lineage>
</organism>